<keyword evidence="1" id="KW-0929">Antimicrobial</keyword>
<evidence type="ECO:0000313" key="4">
    <source>
        <dbReference type="EMBL" id="KRN78107.1"/>
    </source>
</evidence>
<keyword evidence="5" id="KW-1185">Reference proteome</keyword>
<keyword evidence="2" id="KW-0044">Antibiotic</keyword>
<protein>
    <recommendedName>
        <fullName evidence="6">Bacteriocin-type signal sequence</fullName>
    </recommendedName>
</protein>
<evidence type="ECO:0000256" key="1">
    <source>
        <dbReference type="ARBA" id="ARBA00022529"/>
    </source>
</evidence>
<sequence>MLQEKALTDTELSTISGGGRRLKKAGKGIAIADAVNEFWGGYKHGLKHKFHYGSL</sequence>
<dbReference type="PATRIC" id="fig|1620.3.peg.1438"/>
<dbReference type="Proteomes" id="UP000051673">
    <property type="component" value="Unassembled WGS sequence"/>
</dbReference>
<dbReference type="NCBIfam" id="TIGR01847">
    <property type="entry name" value="bacteriocin_sig"/>
    <property type="match status" value="1"/>
</dbReference>
<dbReference type="EMBL" id="JQCD01000001">
    <property type="protein sequence ID" value="KRN78107.1"/>
    <property type="molecule type" value="Genomic_DNA"/>
</dbReference>
<dbReference type="GO" id="GO:0031640">
    <property type="term" value="P:killing of cells of another organism"/>
    <property type="evidence" value="ECO:0007669"/>
    <property type="project" value="UniProtKB-KW"/>
</dbReference>
<dbReference type="RefSeq" id="WP_157050253.1">
    <property type="nucleotide sequence ID" value="NZ_JQCD01000001.1"/>
</dbReference>
<proteinExistence type="predicted"/>
<keyword evidence="3" id="KW-0078">Bacteriocin</keyword>
<evidence type="ECO:0000256" key="2">
    <source>
        <dbReference type="ARBA" id="ARBA00023022"/>
    </source>
</evidence>
<dbReference type="InterPro" id="IPR010133">
    <property type="entry name" value="Bacteriocin_signal_seq"/>
</dbReference>
<evidence type="ECO:0000313" key="5">
    <source>
        <dbReference type="Proteomes" id="UP000051673"/>
    </source>
</evidence>
<accession>A0A0R2JLI9</accession>
<gene>
    <name evidence="4" type="ORF">IV67_GL001417</name>
</gene>
<evidence type="ECO:0000256" key="3">
    <source>
        <dbReference type="ARBA" id="ARBA00023048"/>
    </source>
</evidence>
<comment type="caution">
    <text evidence="4">The sequence shown here is derived from an EMBL/GenBank/DDBJ whole genome shotgun (WGS) entry which is preliminary data.</text>
</comment>
<reference evidence="4 5" key="1">
    <citation type="journal article" date="2015" name="Genome Announc.">
        <title>Expanding the biotechnology potential of lactobacilli through comparative genomics of 213 strains and associated genera.</title>
        <authorList>
            <person name="Sun Z."/>
            <person name="Harris H.M."/>
            <person name="McCann A."/>
            <person name="Guo C."/>
            <person name="Argimon S."/>
            <person name="Zhang W."/>
            <person name="Yang X."/>
            <person name="Jeffery I.B."/>
            <person name="Cooney J.C."/>
            <person name="Kagawa T.F."/>
            <person name="Liu W."/>
            <person name="Song Y."/>
            <person name="Salvetti E."/>
            <person name="Wrobel A."/>
            <person name="Rasinkangas P."/>
            <person name="Parkhill J."/>
            <person name="Rea M.C."/>
            <person name="O'Sullivan O."/>
            <person name="Ritari J."/>
            <person name="Douillard F.P."/>
            <person name="Paul Ross R."/>
            <person name="Yang R."/>
            <person name="Briner A.E."/>
            <person name="Felis G.E."/>
            <person name="de Vos W.M."/>
            <person name="Barrangou R."/>
            <person name="Klaenhammer T.R."/>
            <person name="Caufield P.W."/>
            <person name="Cui Y."/>
            <person name="Zhang H."/>
            <person name="O'Toole P.W."/>
        </authorList>
    </citation>
    <scope>NUCLEOTIDE SEQUENCE [LARGE SCALE GENOMIC DNA]</scope>
    <source>
        <strain evidence="4 5">DSM 20014</strain>
    </source>
</reference>
<evidence type="ECO:0008006" key="6">
    <source>
        <dbReference type="Google" id="ProtNLM"/>
    </source>
</evidence>
<organism evidence="4 5">
    <name type="scientific">Weissella minor</name>
    <dbReference type="NCBI Taxonomy" id="1620"/>
    <lineage>
        <taxon>Bacteria</taxon>
        <taxon>Bacillati</taxon>
        <taxon>Bacillota</taxon>
        <taxon>Bacilli</taxon>
        <taxon>Lactobacillales</taxon>
        <taxon>Lactobacillaceae</taxon>
        <taxon>Weissella</taxon>
    </lineage>
</organism>
<dbReference type="AlphaFoldDB" id="A0A0R2JLI9"/>
<name>A0A0R2JLI9_9LACO</name>
<dbReference type="GO" id="GO:0042742">
    <property type="term" value="P:defense response to bacterium"/>
    <property type="evidence" value="ECO:0007669"/>
    <property type="project" value="UniProtKB-KW"/>
</dbReference>